<proteinExistence type="evidence at transcript level"/>
<accession>F2DU79</accession>
<reference evidence="2" key="1">
    <citation type="journal article" date="2011" name="Plant Physiol.">
        <title>Comprehensive sequence analysis of 24,783 barley full-length cDNAs derived from 12 clone libraries.</title>
        <authorList>
            <person name="Matsumoto T."/>
            <person name="Tanaka T."/>
            <person name="Sakai H."/>
            <person name="Amano N."/>
            <person name="Kanamori H."/>
            <person name="Kurita K."/>
            <person name="Kikuta A."/>
            <person name="Kamiya K."/>
            <person name="Yamamoto M."/>
            <person name="Ikawa H."/>
            <person name="Fujii N."/>
            <person name="Hori K."/>
            <person name="Itoh T."/>
            <person name="Sato K."/>
        </authorList>
    </citation>
    <scope>NUCLEOTIDE SEQUENCE</scope>
    <source>
        <tissue evidence="2">Shoot and root</tissue>
    </source>
</reference>
<protein>
    <submittedName>
        <fullName evidence="2">Predicted protein</fullName>
    </submittedName>
</protein>
<evidence type="ECO:0000256" key="1">
    <source>
        <dbReference type="SAM" id="MobiDB-lite"/>
    </source>
</evidence>
<feature type="region of interest" description="Disordered" evidence="1">
    <location>
        <begin position="1"/>
        <end position="40"/>
    </location>
</feature>
<feature type="compositionally biased region" description="Pro residues" evidence="1">
    <location>
        <begin position="12"/>
        <end position="21"/>
    </location>
</feature>
<organism evidence="2">
    <name type="scientific">Hordeum vulgare subsp. vulgare</name>
    <name type="common">Domesticated barley</name>
    <dbReference type="NCBI Taxonomy" id="112509"/>
    <lineage>
        <taxon>Eukaryota</taxon>
        <taxon>Viridiplantae</taxon>
        <taxon>Streptophyta</taxon>
        <taxon>Embryophyta</taxon>
        <taxon>Tracheophyta</taxon>
        <taxon>Spermatophyta</taxon>
        <taxon>Magnoliopsida</taxon>
        <taxon>Liliopsida</taxon>
        <taxon>Poales</taxon>
        <taxon>Poaceae</taxon>
        <taxon>BOP clade</taxon>
        <taxon>Pooideae</taxon>
        <taxon>Triticodae</taxon>
        <taxon>Triticeae</taxon>
        <taxon>Hordeinae</taxon>
        <taxon>Hordeum</taxon>
    </lineage>
</organism>
<dbReference type="AlphaFoldDB" id="F2DU79"/>
<evidence type="ECO:0000313" key="2">
    <source>
        <dbReference type="EMBL" id="BAJ98650.1"/>
    </source>
</evidence>
<name>F2DU79_HORVV</name>
<dbReference type="EMBL" id="AK367447">
    <property type="protein sequence ID" value="BAJ98650.1"/>
    <property type="molecule type" value="mRNA"/>
</dbReference>
<sequence length="56" mass="6305">MQSPSEALASNPPIPDPPSGPYLPHSHPQQAAPRRRHTQRVFLKDRPEVICQLQIN</sequence>